<comment type="caution">
    <text evidence="3">The sequence shown here is derived from an EMBL/GenBank/DDBJ whole genome shotgun (WGS) entry which is preliminary data.</text>
</comment>
<evidence type="ECO:0000256" key="1">
    <source>
        <dbReference type="SAM" id="MobiDB-lite"/>
    </source>
</evidence>
<protein>
    <submittedName>
        <fullName evidence="3">Uncharacterized protein</fullName>
    </submittedName>
</protein>
<proteinExistence type="predicted"/>
<dbReference type="AlphaFoldDB" id="A0ABD5SK67"/>
<feature type="region of interest" description="Disordered" evidence="1">
    <location>
        <begin position="59"/>
        <end position="78"/>
    </location>
</feature>
<evidence type="ECO:0000313" key="3">
    <source>
        <dbReference type="EMBL" id="MFC6763863.1"/>
    </source>
</evidence>
<evidence type="ECO:0000256" key="2">
    <source>
        <dbReference type="SAM" id="Phobius"/>
    </source>
</evidence>
<keyword evidence="2" id="KW-0472">Membrane</keyword>
<dbReference type="RefSeq" id="WP_273736964.1">
    <property type="nucleotide sequence ID" value="NZ_JAQIVI010000022.1"/>
</dbReference>
<reference evidence="3 4" key="1">
    <citation type="journal article" date="2019" name="Int. J. Syst. Evol. Microbiol.">
        <title>The Global Catalogue of Microorganisms (GCM) 10K type strain sequencing project: providing services to taxonomists for standard genome sequencing and annotation.</title>
        <authorList>
            <consortium name="The Broad Institute Genomics Platform"/>
            <consortium name="The Broad Institute Genome Sequencing Center for Infectious Disease"/>
            <person name="Wu L."/>
            <person name="Ma J."/>
        </authorList>
    </citation>
    <scope>NUCLEOTIDE SEQUENCE [LARGE SCALE GENOMIC DNA]</scope>
    <source>
        <strain evidence="3 4">LMG 29247</strain>
    </source>
</reference>
<gene>
    <name evidence="3" type="ORF">ACFQE6_01935</name>
</gene>
<keyword evidence="4" id="KW-1185">Reference proteome</keyword>
<evidence type="ECO:0000313" key="4">
    <source>
        <dbReference type="Proteomes" id="UP001596383"/>
    </source>
</evidence>
<keyword evidence="2" id="KW-1133">Transmembrane helix</keyword>
<dbReference type="EMBL" id="JBHSWV010000022">
    <property type="protein sequence ID" value="MFC6763863.1"/>
    <property type="molecule type" value="Genomic_DNA"/>
</dbReference>
<keyword evidence="2" id="KW-0812">Transmembrane</keyword>
<feature type="compositionally biased region" description="Basic and acidic residues" evidence="1">
    <location>
        <begin position="69"/>
        <end position="78"/>
    </location>
</feature>
<name>A0ABD5SK67_9EURY</name>
<sequence length="78" mass="8364">MALAIGLHLGYGGLFGVILARIARPVTTRNGLALGLGLWALLQIIFMPFLGWGLFGTARPDSEEASDESEPHDNEDGR</sequence>
<feature type="transmembrane region" description="Helical" evidence="2">
    <location>
        <begin position="36"/>
        <end position="55"/>
    </location>
</feature>
<accession>A0ABD5SK67</accession>
<dbReference type="Proteomes" id="UP001596383">
    <property type="component" value="Unassembled WGS sequence"/>
</dbReference>
<organism evidence="3 4">
    <name type="scientific">Natrinema soli</name>
    <dbReference type="NCBI Taxonomy" id="1930624"/>
    <lineage>
        <taxon>Archaea</taxon>
        <taxon>Methanobacteriati</taxon>
        <taxon>Methanobacteriota</taxon>
        <taxon>Stenosarchaea group</taxon>
        <taxon>Halobacteria</taxon>
        <taxon>Halobacteriales</taxon>
        <taxon>Natrialbaceae</taxon>
        <taxon>Natrinema</taxon>
    </lineage>
</organism>